<evidence type="ECO:0000313" key="2">
    <source>
        <dbReference type="EMBL" id="OES25648.1"/>
    </source>
</evidence>
<keyword evidence="1" id="KW-0472">Membrane</keyword>
<name>A0AB36FNE6_ALTMA</name>
<evidence type="ECO:0000256" key="1">
    <source>
        <dbReference type="SAM" id="Phobius"/>
    </source>
</evidence>
<keyword evidence="1" id="KW-1133">Transmembrane helix</keyword>
<evidence type="ECO:0008006" key="4">
    <source>
        <dbReference type="Google" id="ProtNLM"/>
    </source>
</evidence>
<dbReference type="RefSeq" id="WP_069945513.1">
    <property type="nucleotide sequence ID" value="NZ_MIPW01000073.1"/>
</dbReference>
<proteinExistence type="predicted"/>
<sequence length="174" mass="20199">MVLPKSVILLLIISTGALLFSTLHSVLTETHMYEFDEPVESDFDQDGVSDPLEQPLFGFPFEPVEEMSKDRLLQAYKLVEGQCISYFERFERCHSSLQKATREQNLAEAYLEMETEKVEFYKNEIENYKNKQSSVSWVQIITNLITWGSGITAIILMWRKDFRETKTHSGSKDK</sequence>
<dbReference type="Proteomes" id="UP000095392">
    <property type="component" value="Unassembled WGS sequence"/>
</dbReference>
<comment type="caution">
    <text evidence="2">The sequence shown here is derived from an EMBL/GenBank/DDBJ whole genome shotgun (WGS) entry which is preliminary data.</text>
</comment>
<dbReference type="EMBL" id="MIPY01000041">
    <property type="protein sequence ID" value="OES25648.1"/>
    <property type="molecule type" value="Genomic_DNA"/>
</dbReference>
<reference evidence="2 3" key="1">
    <citation type="submission" date="2016-09" db="EMBL/GenBank/DDBJ databases">
        <title>Draft Genome Sequence of four Alteromonas macleodii strains isolated from copper coupons and grown long-term at elevated copper levels.</title>
        <authorList>
            <person name="Cusick K."/>
            <person name="Dale J."/>
            <person name="Little B."/>
            <person name="Biffinger J."/>
        </authorList>
    </citation>
    <scope>NUCLEOTIDE SEQUENCE [LARGE SCALE GENOMIC DNA]</scope>
    <source>
        <strain evidence="2 3">KCP01</strain>
    </source>
</reference>
<feature type="transmembrane region" description="Helical" evidence="1">
    <location>
        <begin position="137"/>
        <end position="158"/>
    </location>
</feature>
<organism evidence="2 3">
    <name type="scientific">Alteromonas macleodii</name>
    <name type="common">Pseudoalteromonas macleodii</name>
    <dbReference type="NCBI Taxonomy" id="28108"/>
    <lineage>
        <taxon>Bacteria</taxon>
        <taxon>Pseudomonadati</taxon>
        <taxon>Pseudomonadota</taxon>
        <taxon>Gammaproteobacteria</taxon>
        <taxon>Alteromonadales</taxon>
        <taxon>Alteromonadaceae</taxon>
        <taxon>Alteromonas/Salinimonas group</taxon>
        <taxon>Alteromonas</taxon>
    </lineage>
</organism>
<dbReference type="AlphaFoldDB" id="A0AB36FNE6"/>
<accession>A0AB36FNE6</accession>
<gene>
    <name evidence="2" type="ORF">BFV95_4330</name>
</gene>
<keyword evidence="3" id="KW-1185">Reference proteome</keyword>
<keyword evidence="1" id="KW-0812">Transmembrane</keyword>
<evidence type="ECO:0000313" key="3">
    <source>
        <dbReference type="Proteomes" id="UP000095392"/>
    </source>
</evidence>
<protein>
    <recommendedName>
        <fullName evidence="4">Transmembrane protein</fullName>
    </recommendedName>
</protein>